<evidence type="ECO:0000313" key="2">
    <source>
        <dbReference type="EMBL" id="GAQ84735.1"/>
    </source>
</evidence>
<dbReference type="EMBL" id="DF237152">
    <property type="protein sequence ID" value="GAQ84735.1"/>
    <property type="molecule type" value="Genomic_DNA"/>
</dbReference>
<dbReference type="Proteomes" id="UP000054558">
    <property type="component" value="Unassembled WGS sequence"/>
</dbReference>
<keyword evidence="3" id="KW-1185">Reference proteome</keyword>
<proteinExistence type="predicted"/>
<dbReference type="STRING" id="105231.A0A1Y1I1F2"/>
<name>A0A1Y1I1F2_KLENI</name>
<sequence>MADRRFGPQRRDRWRRPVTFVLGRSQGNAFIPWADLESKSCASVANLRPPHPVQTPSSVEGLSIAPLATKCPSPESSHSKSFIPSVNENYYTAEEKQALYLPPLYGQTLFYAYKHHEIKIEPLNAVFKGRNFLYLVLRNLLQSIGPFVEYWKKQVEEENAIVDSDDEDEVQRERMGPPPNMEEQMEKCWRAILRELAVGATKKVLAFWAVEHMERRTAWKLTKDLNASAVRKSGRGLGRLSTSWRMFATASRGYLLFLAASWLVQFGVDAYDCYHYADQRQGLCVLAKRMKRNTLRNLVYLVAFALGASVGTFLWPGKGTLVGTVLGPLAGEVAFPFVEMKMKSLGDGNGLDLAPL</sequence>
<reference evidence="2 3" key="1">
    <citation type="journal article" date="2014" name="Nat. Commun.">
        <title>Klebsormidium flaccidum genome reveals primary factors for plant terrestrial adaptation.</title>
        <authorList>
            <person name="Hori K."/>
            <person name="Maruyama F."/>
            <person name="Fujisawa T."/>
            <person name="Togashi T."/>
            <person name="Yamamoto N."/>
            <person name="Seo M."/>
            <person name="Sato S."/>
            <person name="Yamada T."/>
            <person name="Mori H."/>
            <person name="Tajima N."/>
            <person name="Moriyama T."/>
            <person name="Ikeuchi M."/>
            <person name="Watanabe M."/>
            <person name="Wada H."/>
            <person name="Kobayashi K."/>
            <person name="Saito M."/>
            <person name="Masuda T."/>
            <person name="Sasaki-Sekimoto Y."/>
            <person name="Mashiguchi K."/>
            <person name="Awai K."/>
            <person name="Shimojima M."/>
            <person name="Masuda S."/>
            <person name="Iwai M."/>
            <person name="Nobusawa T."/>
            <person name="Narise T."/>
            <person name="Kondo S."/>
            <person name="Saito H."/>
            <person name="Sato R."/>
            <person name="Murakawa M."/>
            <person name="Ihara Y."/>
            <person name="Oshima-Yamada Y."/>
            <person name="Ohtaka K."/>
            <person name="Satoh M."/>
            <person name="Sonobe K."/>
            <person name="Ishii M."/>
            <person name="Ohtani R."/>
            <person name="Kanamori-Sato M."/>
            <person name="Honoki R."/>
            <person name="Miyazaki D."/>
            <person name="Mochizuki H."/>
            <person name="Umetsu J."/>
            <person name="Higashi K."/>
            <person name="Shibata D."/>
            <person name="Kamiya Y."/>
            <person name="Sato N."/>
            <person name="Nakamura Y."/>
            <person name="Tabata S."/>
            <person name="Ida S."/>
            <person name="Kurokawa K."/>
            <person name="Ohta H."/>
        </authorList>
    </citation>
    <scope>NUCLEOTIDE SEQUENCE [LARGE SCALE GENOMIC DNA]</scope>
    <source>
        <strain evidence="2 3">NIES-2285</strain>
    </source>
</reference>
<gene>
    <name evidence="2" type="ORF">KFL_002030170</name>
</gene>
<dbReference type="AlphaFoldDB" id="A0A1Y1I1F2"/>
<dbReference type="PANTHER" id="PTHR36074:SF1">
    <property type="entry name" value="ISOPENTENYL-DIPHOSPHATE DELTA-ISOMERASE"/>
    <property type="match status" value="1"/>
</dbReference>
<dbReference type="PANTHER" id="PTHR36074">
    <property type="entry name" value="ISOPENTENYL-DIPHOSPHATE DELTA-ISOMERASE"/>
    <property type="match status" value="1"/>
</dbReference>
<evidence type="ECO:0000256" key="1">
    <source>
        <dbReference type="SAM" id="Phobius"/>
    </source>
</evidence>
<dbReference type="OMA" id="ASWLIQV"/>
<organism evidence="2 3">
    <name type="scientific">Klebsormidium nitens</name>
    <name type="common">Green alga</name>
    <name type="synonym">Ulothrix nitens</name>
    <dbReference type="NCBI Taxonomy" id="105231"/>
    <lineage>
        <taxon>Eukaryota</taxon>
        <taxon>Viridiplantae</taxon>
        <taxon>Streptophyta</taxon>
        <taxon>Klebsormidiophyceae</taxon>
        <taxon>Klebsormidiales</taxon>
        <taxon>Klebsormidiaceae</taxon>
        <taxon>Klebsormidium</taxon>
    </lineage>
</organism>
<keyword evidence="1" id="KW-0472">Membrane</keyword>
<evidence type="ECO:0000313" key="3">
    <source>
        <dbReference type="Proteomes" id="UP000054558"/>
    </source>
</evidence>
<feature type="transmembrane region" description="Helical" evidence="1">
    <location>
        <begin position="298"/>
        <end position="315"/>
    </location>
</feature>
<keyword evidence="1" id="KW-0812">Transmembrane</keyword>
<keyword evidence="1" id="KW-1133">Transmembrane helix</keyword>
<accession>A0A1Y1I1F2</accession>
<protein>
    <submittedName>
        <fullName evidence="2">Uncharacterized protein</fullName>
    </submittedName>
</protein>
<dbReference type="OrthoDB" id="1925570at2759"/>